<dbReference type="GO" id="GO:0000139">
    <property type="term" value="C:Golgi membrane"/>
    <property type="evidence" value="ECO:0007669"/>
    <property type="project" value="UniProtKB-SubCell"/>
</dbReference>
<evidence type="ECO:0000313" key="26">
    <source>
        <dbReference type="EMBL" id="KAH3874286.1"/>
    </source>
</evidence>
<evidence type="ECO:0000256" key="18">
    <source>
        <dbReference type="ARBA" id="ARBA00029663"/>
    </source>
</evidence>
<keyword evidence="12 25" id="KW-1133">Transmembrane helix</keyword>
<evidence type="ECO:0000256" key="17">
    <source>
        <dbReference type="ARBA" id="ARBA00023211"/>
    </source>
</evidence>
<name>A0A9D4MFJ2_DREPO</name>
<evidence type="ECO:0000256" key="1">
    <source>
        <dbReference type="ARBA" id="ARBA00001936"/>
    </source>
</evidence>
<dbReference type="Proteomes" id="UP000828390">
    <property type="component" value="Unassembled WGS sequence"/>
</dbReference>
<dbReference type="PANTHER" id="PTHR12871:SF0">
    <property type="entry name" value="ALPHA-1,6-MANNOSYL-GLYCOPROTEIN 2-BETA-N-ACETYLGLUCOSAMINYLTRANSFERASE"/>
    <property type="match status" value="1"/>
</dbReference>
<evidence type="ECO:0000256" key="11">
    <source>
        <dbReference type="ARBA" id="ARBA00022968"/>
    </source>
</evidence>
<dbReference type="InterPro" id="IPR029044">
    <property type="entry name" value="Nucleotide-diphossugar_trans"/>
</dbReference>
<evidence type="ECO:0000256" key="13">
    <source>
        <dbReference type="ARBA" id="ARBA00023034"/>
    </source>
</evidence>
<evidence type="ECO:0000256" key="20">
    <source>
        <dbReference type="ARBA" id="ARBA00032552"/>
    </source>
</evidence>
<feature type="glycosylation site" description="N-linked (GlcNAc...) asparagine" evidence="24">
    <location>
        <position position="97"/>
    </location>
</feature>
<evidence type="ECO:0000256" key="16">
    <source>
        <dbReference type="ARBA" id="ARBA00023180"/>
    </source>
</evidence>
<evidence type="ECO:0000256" key="9">
    <source>
        <dbReference type="ARBA" id="ARBA00022692"/>
    </source>
</evidence>
<evidence type="ECO:0000256" key="14">
    <source>
        <dbReference type="ARBA" id="ARBA00023136"/>
    </source>
</evidence>
<evidence type="ECO:0000256" key="6">
    <source>
        <dbReference type="ARBA" id="ARBA00014817"/>
    </source>
</evidence>
<keyword evidence="27" id="KW-1185">Reference proteome</keyword>
<feature type="binding site" evidence="23">
    <location>
        <begin position="134"/>
        <end position="138"/>
    </location>
    <ligand>
        <name>substrate</name>
    </ligand>
</feature>
<evidence type="ECO:0000256" key="5">
    <source>
        <dbReference type="ARBA" id="ARBA00012613"/>
    </source>
</evidence>
<gene>
    <name evidence="26" type="ORF">DPMN_037528</name>
</gene>
<evidence type="ECO:0000256" key="19">
    <source>
        <dbReference type="ARBA" id="ARBA00031203"/>
    </source>
</evidence>
<evidence type="ECO:0000256" key="4">
    <source>
        <dbReference type="ARBA" id="ARBA00011011"/>
    </source>
</evidence>
<evidence type="ECO:0000256" key="25">
    <source>
        <dbReference type="SAM" id="Phobius"/>
    </source>
</evidence>
<keyword evidence="9 25" id="KW-0812">Transmembrane</keyword>
<evidence type="ECO:0000256" key="22">
    <source>
        <dbReference type="ARBA" id="ARBA00093257"/>
    </source>
</evidence>
<dbReference type="Pfam" id="PF05060">
    <property type="entry name" value="MGAT2"/>
    <property type="match status" value="1"/>
</dbReference>
<evidence type="ECO:0000256" key="24">
    <source>
        <dbReference type="PIRSR" id="PIRSR607754-4"/>
    </source>
</evidence>
<keyword evidence="10" id="KW-0479">Metal-binding</keyword>
<evidence type="ECO:0000256" key="7">
    <source>
        <dbReference type="ARBA" id="ARBA00022676"/>
    </source>
</evidence>
<comment type="cofactor">
    <cofactor evidence="1">
        <name>Mn(2+)</name>
        <dbReference type="ChEBI" id="CHEBI:29035"/>
    </cofactor>
</comment>
<dbReference type="GO" id="GO:0046872">
    <property type="term" value="F:metal ion binding"/>
    <property type="evidence" value="ECO:0007669"/>
    <property type="project" value="UniProtKB-KW"/>
</dbReference>
<dbReference type="InterPro" id="IPR007754">
    <property type="entry name" value="GlcNAc_II"/>
</dbReference>
<keyword evidence="13" id="KW-0333">Golgi apparatus</keyword>
<dbReference type="AlphaFoldDB" id="A0A9D4MFJ2"/>
<dbReference type="EC" id="2.4.1.143" evidence="5"/>
<reference evidence="26" key="2">
    <citation type="submission" date="2020-11" db="EMBL/GenBank/DDBJ databases">
        <authorList>
            <person name="McCartney M.A."/>
            <person name="Auch B."/>
            <person name="Kono T."/>
            <person name="Mallez S."/>
            <person name="Becker A."/>
            <person name="Gohl D.M."/>
            <person name="Silverstein K.A.T."/>
            <person name="Koren S."/>
            <person name="Bechman K.B."/>
            <person name="Herman A."/>
            <person name="Abrahante J.E."/>
            <person name="Garbe J."/>
        </authorList>
    </citation>
    <scope>NUCLEOTIDE SEQUENCE</scope>
    <source>
        <strain evidence="26">Duluth1</strain>
        <tissue evidence="26">Whole animal</tissue>
    </source>
</reference>
<keyword evidence="15" id="KW-1015">Disulfide bond</keyword>
<dbReference type="GO" id="GO:0006487">
    <property type="term" value="P:protein N-linked glycosylation"/>
    <property type="evidence" value="ECO:0007669"/>
    <property type="project" value="TreeGrafter"/>
</dbReference>
<reference evidence="26" key="1">
    <citation type="journal article" date="2019" name="bioRxiv">
        <title>The Genome of the Zebra Mussel, Dreissena polymorpha: A Resource for Invasive Species Research.</title>
        <authorList>
            <person name="McCartney M.A."/>
            <person name="Auch B."/>
            <person name="Kono T."/>
            <person name="Mallez S."/>
            <person name="Zhang Y."/>
            <person name="Obille A."/>
            <person name="Becker A."/>
            <person name="Abrahante J.E."/>
            <person name="Garbe J."/>
            <person name="Badalamenti J.P."/>
            <person name="Herman A."/>
            <person name="Mangelson H."/>
            <person name="Liachko I."/>
            <person name="Sullivan S."/>
            <person name="Sone E.D."/>
            <person name="Koren S."/>
            <person name="Silverstein K.A.T."/>
            <person name="Beckman K.B."/>
            <person name="Gohl D.M."/>
        </authorList>
    </citation>
    <scope>NUCLEOTIDE SEQUENCE</scope>
    <source>
        <strain evidence="26">Duluth1</strain>
        <tissue evidence="26">Whole animal</tissue>
    </source>
</reference>
<evidence type="ECO:0000256" key="2">
    <source>
        <dbReference type="ARBA" id="ARBA00004323"/>
    </source>
</evidence>
<feature type="binding site" evidence="23">
    <location>
        <position position="165"/>
    </location>
    <ligand>
        <name>substrate</name>
    </ligand>
</feature>
<keyword evidence="11" id="KW-0735">Signal-anchor</keyword>
<feature type="transmembrane region" description="Helical" evidence="25">
    <location>
        <begin position="7"/>
        <end position="28"/>
    </location>
</feature>
<evidence type="ECO:0000256" key="12">
    <source>
        <dbReference type="ARBA" id="ARBA00022989"/>
    </source>
</evidence>
<keyword evidence="16 24" id="KW-0325">Glycoprotein</keyword>
<dbReference type="GO" id="GO:0005795">
    <property type="term" value="C:Golgi stack"/>
    <property type="evidence" value="ECO:0007669"/>
    <property type="project" value="InterPro"/>
</dbReference>
<evidence type="ECO:0000313" key="27">
    <source>
        <dbReference type="Proteomes" id="UP000828390"/>
    </source>
</evidence>
<dbReference type="EMBL" id="JAIWYP010000002">
    <property type="protein sequence ID" value="KAH3874286.1"/>
    <property type="molecule type" value="Genomic_DNA"/>
</dbReference>
<comment type="pathway">
    <text evidence="3">Protein modification; protein glycosylation.</text>
</comment>
<dbReference type="GO" id="GO:0009312">
    <property type="term" value="P:oligosaccharide biosynthetic process"/>
    <property type="evidence" value="ECO:0007669"/>
    <property type="project" value="InterPro"/>
</dbReference>
<comment type="similarity">
    <text evidence="4">Belongs to the glycosyltransferase 16 (GT16) protein family.</text>
</comment>
<comment type="subcellular location">
    <subcellularLocation>
        <location evidence="2">Golgi apparatus membrane</location>
        <topology evidence="2">Single-pass type II membrane protein</topology>
    </subcellularLocation>
</comment>
<comment type="catalytic activity">
    <reaction evidence="22">
        <text>an N(4)-{beta-D-GlcNAc-(1-&gt;2)-alpha-D-Man-(1-&gt;3)-[alpha-D-Man-(1-&gt;6)]-beta-D-Man-(1-&gt;4)-beta-D-GlcNAc-(1-&gt;4)-beta-D-GlcNAc}-L-asparaginyl-[protein] + UDP-N-acetyl-alpha-D-glucosamine = N(4)-{beta-D-GlcNAc-(1-&gt;2)-alpha-D-Man-(1-&gt;3)-[beta-D-GlcNAc-(1-&gt;2)-alpha-D-Man-(1-&gt;6)]-beta-D-Man-(1-&gt;4)-beta-D-GlcNAc-(1-&gt;4)-beta-D-GlcNAc}-L-asparaginyl-[protein] + UDP + H(+)</text>
        <dbReference type="Rhea" id="RHEA:12941"/>
        <dbReference type="Rhea" id="RHEA-COMP:13526"/>
        <dbReference type="Rhea" id="RHEA-COMP:14369"/>
        <dbReference type="ChEBI" id="CHEBI:15378"/>
        <dbReference type="ChEBI" id="CHEBI:57705"/>
        <dbReference type="ChEBI" id="CHEBI:58223"/>
        <dbReference type="ChEBI" id="CHEBI:60615"/>
        <dbReference type="ChEBI" id="CHEBI:60651"/>
        <dbReference type="EC" id="2.4.1.143"/>
    </reaction>
</comment>
<evidence type="ECO:0000256" key="21">
    <source>
        <dbReference type="ARBA" id="ARBA00032915"/>
    </source>
</evidence>
<evidence type="ECO:0000256" key="3">
    <source>
        <dbReference type="ARBA" id="ARBA00004922"/>
    </source>
</evidence>
<keyword evidence="8" id="KW-0808">Transferase</keyword>
<sequence length="197" mass="23327">MRRMSRVFRWLLMVVLLTYVILNLYITLQFEPQCSDSQYQEIGNYVAVEYKHIKCRDDAKAGIEAKSAKKDTLQLMIKPYTIRNQTNNILMRSASENLTQIYEEILRINSEQKIRNLYRYGLKLDQLSVVMVVQVHDRLEHLRILLDSLRKVRSIEKTLLIISHDLYSDNLNQLVEEVDFCPVRELFKICEIQDNVS</sequence>
<proteinExistence type="inferred from homology"/>
<evidence type="ECO:0000256" key="15">
    <source>
        <dbReference type="ARBA" id="ARBA00023157"/>
    </source>
</evidence>
<accession>A0A9D4MFJ2</accession>
<keyword evidence="14 25" id="KW-0472">Membrane</keyword>
<dbReference type="GO" id="GO:0008455">
    <property type="term" value="F:alpha-1,6-mannosylglycoprotein 2-beta-N-acetylglucosaminyltransferase activity"/>
    <property type="evidence" value="ECO:0007669"/>
    <property type="project" value="UniProtKB-EC"/>
</dbReference>
<evidence type="ECO:0000256" key="8">
    <source>
        <dbReference type="ARBA" id="ARBA00022679"/>
    </source>
</evidence>
<keyword evidence="7" id="KW-0328">Glycosyltransferase</keyword>
<evidence type="ECO:0000256" key="10">
    <source>
        <dbReference type="ARBA" id="ARBA00022723"/>
    </source>
</evidence>
<comment type="caution">
    <text evidence="26">The sequence shown here is derived from an EMBL/GenBank/DDBJ whole genome shotgun (WGS) entry which is preliminary data.</text>
</comment>
<keyword evidence="17" id="KW-0464">Manganese</keyword>
<protein>
    <recommendedName>
        <fullName evidence="6">Alpha-1,6-mannosyl-glycoprotein 2-beta-N-acetylglucosaminyltransferase</fullName>
        <ecNumber evidence="5">2.4.1.143</ecNumber>
    </recommendedName>
    <alternativeName>
        <fullName evidence="21">Beta-1,2-N-acetylglucosaminyltransferase II</fullName>
    </alternativeName>
    <alternativeName>
        <fullName evidence="20">GlcNAc-T II</fullName>
    </alternativeName>
    <alternativeName>
        <fullName evidence="19">Mannoside acetylglucosaminyltransferase 2</fullName>
    </alternativeName>
    <alternativeName>
        <fullName evidence="18">N-glycosyl-oligosaccharide-glycoprotein N-acetylglucosaminyltransferase II</fullName>
    </alternativeName>
</protein>
<organism evidence="26 27">
    <name type="scientific">Dreissena polymorpha</name>
    <name type="common">Zebra mussel</name>
    <name type="synonym">Mytilus polymorpha</name>
    <dbReference type="NCBI Taxonomy" id="45954"/>
    <lineage>
        <taxon>Eukaryota</taxon>
        <taxon>Metazoa</taxon>
        <taxon>Spiralia</taxon>
        <taxon>Lophotrochozoa</taxon>
        <taxon>Mollusca</taxon>
        <taxon>Bivalvia</taxon>
        <taxon>Autobranchia</taxon>
        <taxon>Heteroconchia</taxon>
        <taxon>Euheterodonta</taxon>
        <taxon>Imparidentia</taxon>
        <taxon>Neoheterodontei</taxon>
        <taxon>Myida</taxon>
        <taxon>Dreissenoidea</taxon>
        <taxon>Dreissenidae</taxon>
        <taxon>Dreissena</taxon>
    </lineage>
</organism>
<evidence type="ECO:0000256" key="23">
    <source>
        <dbReference type="PIRSR" id="PIRSR607754-1"/>
    </source>
</evidence>
<dbReference type="PANTHER" id="PTHR12871">
    <property type="entry name" value="BETA-1,2-N-ACETYLGLUCOSAMINYLTRANSFERASE II"/>
    <property type="match status" value="1"/>
</dbReference>
<dbReference type="Gene3D" id="3.90.550.10">
    <property type="entry name" value="Spore Coat Polysaccharide Biosynthesis Protein SpsA, Chain A"/>
    <property type="match status" value="1"/>
</dbReference>